<comment type="catalytic activity">
    <reaction evidence="14">
        <text>L-threonyl-[protein] + ATP = O-phospho-L-threonyl-[protein] + ADP + H(+)</text>
        <dbReference type="Rhea" id="RHEA:46608"/>
        <dbReference type="Rhea" id="RHEA-COMP:11060"/>
        <dbReference type="Rhea" id="RHEA-COMP:11605"/>
        <dbReference type="ChEBI" id="CHEBI:15378"/>
        <dbReference type="ChEBI" id="CHEBI:30013"/>
        <dbReference type="ChEBI" id="CHEBI:30616"/>
        <dbReference type="ChEBI" id="CHEBI:61977"/>
        <dbReference type="ChEBI" id="CHEBI:456216"/>
        <dbReference type="EC" id="2.7.11.1"/>
    </reaction>
</comment>
<evidence type="ECO:0000256" key="2">
    <source>
        <dbReference type="ARBA" id="ARBA00006692"/>
    </source>
</evidence>
<evidence type="ECO:0000256" key="15">
    <source>
        <dbReference type="ARBA" id="ARBA00048679"/>
    </source>
</evidence>
<evidence type="ECO:0000256" key="16">
    <source>
        <dbReference type="SAM" id="MobiDB-lite"/>
    </source>
</evidence>
<evidence type="ECO:0000313" key="18">
    <source>
        <dbReference type="EMBL" id="KAF2036400.1"/>
    </source>
</evidence>
<keyword evidence="12" id="KW-0539">Nucleus</keyword>
<evidence type="ECO:0000256" key="4">
    <source>
        <dbReference type="ARBA" id="ARBA00022527"/>
    </source>
</evidence>
<evidence type="ECO:0000256" key="1">
    <source>
        <dbReference type="ARBA" id="ARBA00004123"/>
    </source>
</evidence>
<evidence type="ECO:0000256" key="6">
    <source>
        <dbReference type="ARBA" id="ARBA00022618"/>
    </source>
</evidence>
<feature type="compositionally biased region" description="Acidic residues" evidence="16">
    <location>
        <begin position="544"/>
        <end position="554"/>
    </location>
</feature>
<proteinExistence type="inferred from homology"/>
<comment type="caution">
    <text evidence="18">The sequence shown here is derived from an EMBL/GenBank/DDBJ whole genome shotgun (WGS) entry which is preliminary data.</text>
</comment>
<dbReference type="EMBL" id="ML978155">
    <property type="protein sequence ID" value="KAF2036400.1"/>
    <property type="molecule type" value="Genomic_DNA"/>
</dbReference>
<keyword evidence="19" id="KW-1185">Reference proteome</keyword>
<dbReference type="Pfam" id="PF00069">
    <property type="entry name" value="Pkinase"/>
    <property type="match status" value="2"/>
</dbReference>
<dbReference type="FunFam" id="1.10.510.10:FF:000697">
    <property type="entry name" value="G2-specific protein kinase nimA"/>
    <property type="match status" value="1"/>
</dbReference>
<evidence type="ECO:0000256" key="11">
    <source>
        <dbReference type="ARBA" id="ARBA00022840"/>
    </source>
</evidence>
<evidence type="ECO:0000256" key="12">
    <source>
        <dbReference type="ARBA" id="ARBA00023242"/>
    </source>
</evidence>
<dbReference type="PANTHER" id="PTHR44899">
    <property type="entry name" value="CAMK FAMILY PROTEIN KINASE"/>
    <property type="match status" value="1"/>
</dbReference>
<evidence type="ECO:0000256" key="8">
    <source>
        <dbReference type="ARBA" id="ARBA00022741"/>
    </source>
</evidence>
<keyword evidence="7" id="KW-0808">Transferase</keyword>
<dbReference type="PROSITE" id="PS00108">
    <property type="entry name" value="PROTEIN_KINASE_ST"/>
    <property type="match status" value="1"/>
</dbReference>
<keyword evidence="9" id="KW-0498">Mitosis</keyword>
<keyword evidence="13" id="KW-0131">Cell cycle</keyword>
<evidence type="ECO:0000256" key="9">
    <source>
        <dbReference type="ARBA" id="ARBA00022776"/>
    </source>
</evidence>
<dbReference type="OrthoDB" id="10250725at2759"/>
<dbReference type="SMART" id="SM00220">
    <property type="entry name" value="S_TKc"/>
    <property type="match status" value="1"/>
</dbReference>
<dbReference type="EC" id="2.7.11.1" evidence="3"/>
<feature type="region of interest" description="Disordered" evidence="16">
    <location>
        <begin position="446"/>
        <end position="466"/>
    </location>
</feature>
<evidence type="ECO:0000256" key="7">
    <source>
        <dbReference type="ARBA" id="ARBA00022679"/>
    </source>
</evidence>
<dbReference type="InterPro" id="IPR011009">
    <property type="entry name" value="Kinase-like_dom_sf"/>
</dbReference>
<dbReference type="InterPro" id="IPR051131">
    <property type="entry name" value="NEK_Ser/Thr_kinase_NIMA"/>
</dbReference>
<keyword evidence="11" id="KW-0067">ATP-binding</keyword>
<dbReference type="SUPFAM" id="SSF56112">
    <property type="entry name" value="Protein kinase-like (PK-like)"/>
    <property type="match status" value="1"/>
</dbReference>
<sequence>MPEDDKYDVLEKIGHGSFGIIRKVKRKSDGYILCRKEISYQKMSQKEREQLQAELSILKELRHPNIVAYFERDHIKASQDLHLYMEYCGNGDLGRVIRDLKNKNQVCEEEFVWSIFSQIVGALYRCHFGEDPPAAGRNVMGLGANARPARDPKKPMILHRDLKPENIFLGDDNSVKLGDFGLSKILQSHDFASTYVGTPFYMSPEICKAEQYGPHSDIWALGCIIYEMCAKAPPFNAKTHFDLIQKIKSGRYPDIPACYSAKLRKVIASCLQTIPDHRPDTAALLNLPIVKLMRKEQEVVKLGQDLKEQRQLAARREKEAAEAISRIRKELDDQLRREWEVKAQLEIERQVKLQTEQRVQRELGLLQARFEEEVNKRVEAALKKYPNRLSTSPKLAPRSNTPLMPATEQGVLFPQEAETTIVNGSTSTLDIGSGTDISSLSLEDSTEDTVKELKPAKAAKPTRRPRASLARAQTMFAQPSAAAVPASPMDIQMADPSPAPASLAGLSLSPRRNPAPRQNIFAAAKENAKKWQAEVPPSPTEAEWNGDFDDDDDLPVLPSPTRARSASGGRAMDDPFKVLANAQKPLVKPTQRLGSAPVLAPTGLKSRPASAVPIVATSPTRPKSRSAETLSTSPRKTGLPSKSAPSGGLPTKRGNEAIRIQAMRNNGGIQGRTLVELQQARGIPVQAMSEDEGKKGFGFAGKKSPVKTKSARAPSPARWDPDEELEMPSPFLVRGRKMVK</sequence>
<comment type="catalytic activity">
    <reaction evidence="15">
        <text>L-seryl-[protein] + ATP = O-phospho-L-seryl-[protein] + ADP + H(+)</text>
        <dbReference type="Rhea" id="RHEA:17989"/>
        <dbReference type="Rhea" id="RHEA-COMP:9863"/>
        <dbReference type="Rhea" id="RHEA-COMP:11604"/>
        <dbReference type="ChEBI" id="CHEBI:15378"/>
        <dbReference type="ChEBI" id="CHEBI:29999"/>
        <dbReference type="ChEBI" id="CHEBI:30616"/>
        <dbReference type="ChEBI" id="CHEBI:83421"/>
        <dbReference type="ChEBI" id="CHEBI:456216"/>
        <dbReference type="EC" id="2.7.11.1"/>
    </reaction>
</comment>
<dbReference type="InterPro" id="IPR008271">
    <property type="entry name" value="Ser/Thr_kinase_AS"/>
</dbReference>
<dbReference type="GO" id="GO:0051301">
    <property type="term" value="P:cell division"/>
    <property type="evidence" value="ECO:0007669"/>
    <property type="project" value="UniProtKB-KW"/>
</dbReference>
<evidence type="ECO:0000256" key="3">
    <source>
        <dbReference type="ARBA" id="ARBA00012513"/>
    </source>
</evidence>
<dbReference type="PANTHER" id="PTHR44899:SF10">
    <property type="entry name" value="NIMA-RELATED KINASE 2"/>
    <property type="match status" value="1"/>
</dbReference>
<organism evidence="18 19">
    <name type="scientific">Setomelanomma holmii</name>
    <dbReference type="NCBI Taxonomy" id="210430"/>
    <lineage>
        <taxon>Eukaryota</taxon>
        <taxon>Fungi</taxon>
        <taxon>Dikarya</taxon>
        <taxon>Ascomycota</taxon>
        <taxon>Pezizomycotina</taxon>
        <taxon>Dothideomycetes</taxon>
        <taxon>Pleosporomycetidae</taxon>
        <taxon>Pleosporales</taxon>
        <taxon>Pleosporineae</taxon>
        <taxon>Phaeosphaeriaceae</taxon>
        <taxon>Setomelanomma</taxon>
    </lineage>
</organism>
<keyword evidence="10 18" id="KW-0418">Kinase</keyword>
<dbReference type="PROSITE" id="PS50011">
    <property type="entry name" value="PROTEIN_KINASE_DOM"/>
    <property type="match status" value="1"/>
</dbReference>
<protein>
    <recommendedName>
        <fullName evidence="3">non-specific serine/threonine protein kinase</fullName>
        <ecNumber evidence="3">2.7.11.1</ecNumber>
    </recommendedName>
</protein>
<evidence type="ECO:0000256" key="14">
    <source>
        <dbReference type="ARBA" id="ARBA00047899"/>
    </source>
</evidence>
<evidence type="ECO:0000259" key="17">
    <source>
        <dbReference type="PROSITE" id="PS50011"/>
    </source>
</evidence>
<dbReference type="Gene3D" id="3.30.200.20">
    <property type="entry name" value="Phosphorylase Kinase, domain 1"/>
    <property type="match status" value="1"/>
</dbReference>
<evidence type="ECO:0000256" key="13">
    <source>
        <dbReference type="ARBA" id="ARBA00023306"/>
    </source>
</evidence>
<keyword evidence="6" id="KW-0132">Cell division</keyword>
<accession>A0A9P4HJK2</accession>
<dbReference type="InterPro" id="IPR000719">
    <property type="entry name" value="Prot_kinase_dom"/>
</dbReference>
<dbReference type="Gene3D" id="1.10.510.10">
    <property type="entry name" value="Transferase(Phosphotransferase) domain 1"/>
    <property type="match status" value="1"/>
</dbReference>
<feature type="region of interest" description="Disordered" evidence="16">
    <location>
        <begin position="588"/>
        <end position="655"/>
    </location>
</feature>
<keyword evidence="4" id="KW-0723">Serine/threonine-protein kinase</keyword>
<dbReference type="GO" id="GO:0005634">
    <property type="term" value="C:nucleus"/>
    <property type="evidence" value="ECO:0007669"/>
    <property type="project" value="UniProtKB-SubCell"/>
</dbReference>
<dbReference type="FunFam" id="3.30.200.20:FF:000525">
    <property type="entry name" value="Serine/threonine-protein kinase KIN3"/>
    <property type="match status" value="1"/>
</dbReference>
<comment type="subcellular location">
    <subcellularLocation>
        <location evidence="1">Nucleus</location>
    </subcellularLocation>
</comment>
<feature type="domain" description="Protein kinase" evidence="17">
    <location>
        <begin position="7"/>
        <end position="290"/>
    </location>
</feature>
<evidence type="ECO:0000313" key="19">
    <source>
        <dbReference type="Proteomes" id="UP000799777"/>
    </source>
</evidence>
<name>A0A9P4HJK2_9PLEO</name>
<feature type="compositionally biased region" description="Polar residues" evidence="16">
    <location>
        <begin position="617"/>
        <end position="635"/>
    </location>
</feature>
<dbReference type="GO" id="GO:0004674">
    <property type="term" value="F:protein serine/threonine kinase activity"/>
    <property type="evidence" value="ECO:0007669"/>
    <property type="project" value="UniProtKB-KW"/>
</dbReference>
<dbReference type="Proteomes" id="UP000799777">
    <property type="component" value="Unassembled WGS sequence"/>
</dbReference>
<feature type="region of interest" description="Disordered" evidence="16">
    <location>
        <begin position="687"/>
        <end position="726"/>
    </location>
</feature>
<comment type="similarity">
    <text evidence="2">Belongs to the protein kinase superfamily. CAMK Ser/Thr protein kinase family.</text>
</comment>
<dbReference type="CDD" id="cd08217">
    <property type="entry name" value="STKc_Nek2"/>
    <property type="match status" value="1"/>
</dbReference>
<feature type="region of interest" description="Disordered" evidence="16">
    <location>
        <begin position="532"/>
        <end position="572"/>
    </location>
</feature>
<dbReference type="AlphaFoldDB" id="A0A9P4HJK2"/>
<gene>
    <name evidence="18" type="ORF">EK21DRAFT_106503</name>
</gene>
<keyword evidence="8" id="KW-0547">Nucleotide-binding</keyword>
<evidence type="ECO:0000256" key="5">
    <source>
        <dbReference type="ARBA" id="ARBA00022553"/>
    </source>
</evidence>
<dbReference type="GO" id="GO:0005524">
    <property type="term" value="F:ATP binding"/>
    <property type="evidence" value="ECO:0007669"/>
    <property type="project" value="UniProtKB-KW"/>
</dbReference>
<keyword evidence="5" id="KW-0597">Phosphoprotein</keyword>
<reference evidence="18" key="1">
    <citation type="journal article" date="2020" name="Stud. Mycol.">
        <title>101 Dothideomycetes genomes: a test case for predicting lifestyles and emergence of pathogens.</title>
        <authorList>
            <person name="Haridas S."/>
            <person name="Albert R."/>
            <person name="Binder M."/>
            <person name="Bloem J."/>
            <person name="Labutti K."/>
            <person name="Salamov A."/>
            <person name="Andreopoulos B."/>
            <person name="Baker S."/>
            <person name="Barry K."/>
            <person name="Bills G."/>
            <person name="Bluhm B."/>
            <person name="Cannon C."/>
            <person name="Castanera R."/>
            <person name="Culley D."/>
            <person name="Daum C."/>
            <person name="Ezra D."/>
            <person name="Gonzalez J."/>
            <person name="Henrissat B."/>
            <person name="Kuo A."/>
            <person name="Liang C."/>
            <person name="Lipzen A."/>
            <person name="Lutzoni F."/>
            <person name="Magnuson J."/>
            <person name="Mondo S."/>
            <person name="Nolan M."/>
            <person name="Ohm R."/>
            <person name="Pangilinan J."/>
            <person name="Park H.-J."/>
            <person name="Ramirez L."/>
            <person name="Alfaro M."/>
            <person name="Sun H."/>
            <person name="Tritt A."/>
            <person name="Yoshinaga Y."/>
            <person name="Zwiers L.-H."/>
            <person name="Turgeon B."/>
            <person name="Goodwin S."/>
            <person name="Spatafora J."/>
            <person name="Crous P."/>
            <person name="Grigoriev I."/>
        </authorList>
    </citation>
    <scope>NUCLEOTIDE SEQUENCE</scope>
    <source>
        <strain evidence="18">CBS 110217</strain>
    </source>
</reference>
<evidence type="ECO:0000256" key="10">
    <source>
        <dbReference type="ARBA" id="ARBA00022777"/>
    </source>
</evidence>